<dbReference type="AlphaFoldDB" id="A0A167N820"/>
<name>A0A167N820_9HYPO</name>
<dbReference type="InterPro" id="IPR000086">
    <property type="entry name" value="NUDIX_hydrolase_dom"/>
</dbReference>
<sequence>MATNTTTAHPRVGVAAIVKSRDGKLIIGRRQGAHGAGTWQFPGGHLEFGEDVEECARRETLEETGLAVRTLGLMGVTNDKFVAENKHYITLFVLCVREDEEKQPENLEPHKCEGWYWKDWTFIAKLANKGADAEDRLFLPIVNLIEQITEPPWVGFDAE</sequence>
<evidence type="ECO:0000259" key="3">
    <source>
        <dbReference type="PROSITE" id="PS51462"/>
    </source>
</evidence>
<evidence type="ECO:0000256" key="2">
    <source>
        <dbReference type="RuleBase" id="RU003476"/>
    </source>
</evidence>
<dbReference type="InterPro" id="IPR015797">
    <property type="entry name" value="NUDIX_hydrolase-like_dom_sf"/>
</dbReference>
<accession>A0A167N820</accession>
<organism evidence="4 5">
    <name type="scientific">Niveomyces insectorum RCEF 264</name>
    <dbReference type="NCBI Taxonomy" id="1081102"/>
    <lineage>
        <taxon>Eukaryota</taxon>
        <taxon>Fungi</taxon>
        <taxon>Dikarya</taxon>
        <taxon>Ascomycota</taxon>
        <taxon>Pezizomycotina</taxon>
        <taxon>Sordariomycetes</taxon>
        <taxon>Hypocreomycetidae</taxon>
        <taxon>Hypocreales</taxon>
        <taxon>Cordycipitaceae</taxon>
        <taxon>Niveomyces</taxon>
    </lineage>
</organism>
<comment type="similarity">
    <text evidence="2">Belongs to the Nudix hydrolase family.</text>
</comment>
<dbReference type="PROSITE" id="PS00893">
    <property type="entry name" value="NUDIX_BOX"/>
    <property type="match status" value="1"/>
</dbReference>
<dbReference type="InterPro" id="IPR020084">
    <property type="entry name" value="NUDIX_hydrolase_CS"/>
</dbReference>
<dbReference type="FunFam" id="3.90.79.10:FF:000060">
    <property type="entry name" value="Nudix hydrolase 1"/>
    <property type="match status" value="1"/>
</dbReference>
<dbReference type="GO" id="GO:0006203">
    <property type="term" value="P:dGTP catabolic process"/>
    <property type="evidence" value="ECO:0007669"/>
    <property type="project" value="TreeGrafter"/>
</dbReference>
<dbReference type="PANTHER" id="PTHR16099">
    <property type="entry name" value="8-OXO-DGTP DIPHOSPHATES NUDT15"/>
    <property type="match status" value="1"/>
</dbReference>
<protein>
    <submittedName>
        <fullName evidence="4">Nudix domain containing protein</fullName>
    </submittedName>
</protein>
<dbReference type="Pfam" id="PF00293">
    <property type="entry name" value="NUDIX"/>
    <property type="match status" value="1"/>
</dbReference>
<dbReference type="CDD" id="cd04678">
    <property type="entry name" value="NUDIX_MTH2_Nudt15"/>
    <property type="match status" value="1"/>
</dbReference>
<dbReference type="STRING" id="1081102.A0A167N820"/>
<evidence type="ECO:0000313" key="4">
    <source>
        <dbReference type="EMBL" id="OAA55241.1"/>
    </source>
</evidence>
<keyword evidence="1 2" id="KW-0378">Hydrolase</keyword>
<dbReference type="PROSITE" id="PS51462">
    <property type="entry name" value="NUDIX"/>
    <property type="match status" value="1"/>
</dbReference>
<dbReference type="Gene3D" id="3.90.79.10">
    <property type="entry name" value="Nucleoside Triphosphate Pyrophosphohydrolase"/>
    <property type="match status" value="1"/>
</dbReference>
<reference evidence="4 5" key="1">
    <citation type="journal article" date="2016" name="Genome Biol. Evol.">
        <title>Divergent and convergent evolution of fungal pathogenicity.</title>
        <authorList>
            <person name="Shang Y."/>
            <person name="Xiao G."/>
            <person name="Zheng P."/>
            <person name="Cen K."/>
            <person name="Zhan S."/>
            <person name="Wang C."/>
        </authorList>
    </citation>
    <scope>NUCLEOTIDE SEQUENCE [LARGE SCALE GENOMIC DNA]</scope>
    <source>
        <strain evidence="4 5">RCEF 264</strain>
    </source>
</reference>
<dbReference type="GO" id="GO:0035539">
    <property type="term" value="F:8-oxo-7,8-dihydrodeoxyguanosine triphosphate pyrophosphatase activity"/>
    <property type="evidence" value="ECO:0007669"/>
    <property type="project" value="TreeGrafter"/>
</dbReference>
<dbReference type="GO" id="GO:0005829">
    <property type="term" value="C:cytosol"/>
    <property type="evidence" value="ECO:0007669"/>
    <property type="project" value="TreeGrafter"/>
</dbReference>
<dbReference type="InterPro" id="IPR020476">
    <property type="entry name" value="Nudix_hydrolase"/>
</dbReference>
<comment type="caution">
    <text evidence="4">The sequence shown here is derived from an EMBL/GenBank/DDBJ whole genome shotgun (WGS) entry which is preliminary data.</text>
</comment>
<dbReference type="OrthoDB" id="447842at2759"/>
<dbReference type="PRINTS" id="PR00502">
    <property type="entry name" value="NUDIXFAMILY"/>
</dbReference>
<evidence type="ECO:0000256" key="1">
    <source>
        <dbReference type="ARBA" id="ARBA00022801"/>
    </source>
</evidence>
<dbReference type="EMBL" id="AZHD01000020">
    <property type="protein sequence ID" value="OAA55241.1"/>
    <property type="molecule type" value="Genomic_DNA"/>
</dbReference>
<dbReference type="Proteomes" id="UP000076874">
    <property type="component" value="Unassembled WGS sequence"/>
</dbReference>
<keyword evidence="5" id="KW-1185">Reference proteome</keyword>
<proteinExistence type="inferred from homology"/>
<evidence type="ECO:0000313" key="5">
    <source>
        <dbReference type="Proteomes" id="UP000076874"/>
    </source>
</evidence>
<dbReference type="SUPFAM" id="SSF55811">
    <property type="entry name" value="Nudix"/>
    <property type="match status" value="1"/>
</dbReference>
<gene>
    <name evidence="4" type="ORF">SPI_08336</name>
</gene>
<feature type="domain" description="Nudix hydrolase" evidence="3">
    <location>
        <begin position="7"/>
        <end position="144"/>
    </location>
</feature>
<dbReference type="PANTHER" id="PTHR16099:SF5">
    <property type="entry name" value="NUCLEOTIDE TRIPHOSPHATE DIPHOSPHATASE NUDT15"/>
    <property type="match status" value="1"/>
</dbReference>